<dbReference type="GeneTree" id="ENSGT00940000159858"/>
<dbReference type="GO" id="GO:0033143">
    <property type="term" value="P:regulation of intracellular steroid hormone receptor signaling pathway"/>
    <property type="evidence" value="ECO:0007669"/>
    <property type="project" value="Ensembl"/>
</dbReference>
<comment type="function">
    <text evidence="13">Receptor for GRF, coupled to G proteins which activate adenylyl cyclase. Stimulates somatotroph cell growth, growth hormone gene transcription and growth hormone secretion.</text>
</comment>
<dbReference type="PANTHER" id="PTHR45620">
    <property type="entry name" value="PDF RECEPTOR-LIKE PROTEIN-RELATED"/>
    <property type="match status" value="1"/>
</dbReference>
<protein>
    <recommendedName>
        <fullName evidence="14">Growth hormone-releasing hormone receptor</fullName>
    </recommendedName>
    <alternativeName>
        <fullName evidence="15">Growth hormone-releasing factor receptor</fullName>
    </alternativeName>
</protein>
<evidence type="ECO:0000256" key="6">
    <source>
        <dbReference type="ARBA" id="ARBA00022989"/>
    </source>
</evidence>
<feature type="transmembrane region" description="Helical" evidence="16">
    <location>
        <begin position="233"/>
        <end position="251"/>
    </location>
</feature>
<dbReference type="InterPro" id="IPR000832">
    <property type="entry name" value="GPCR_2_secretin-like"/>
</dbReference>
<dbReference type="GO" id="GO:0008528">
    <property type="term" value="F:G protein-coupled peptide receptor activity"/>
    <property type="evidence" value="ECO:0000318"/>
    <property type="project" value="GO_Central"/>
</dbReference>
<feature type="transmembrane region" description="Helical" evidence="16">
    <location>
        <begin position="179"/>
        <end position="197"/>
    </location>
</feature>
<feature type="domain" description="G-protein coupled receptors family 2 profile 2" evidence="18">
    <location>
        <begin position="145"/>
        <end position="396"/>
    </location>
</feature>
<proteinExistence type="inferred from homology"/>
<dbReference type="GO" id="GO:0016363">
    <property type="term" value="C:nuclear matrix"/>
    <property type="evidence" value="ECO:0007669"/>
    <property type="project" value="Ensembl"/>
</dbReference>
<dbReference type="InterPro" id="IPR017981">
    <property type="entry name" value="GPCR_2-like_7TM"/>
</dbReference>
<dbReference type="GO" id="GO:0042445">
    <property type="term" value="P:hormone metabolic process"/>
    <property type="evidence" value="ECO:0007669"/>
    <property type="project" value="Ensembl"/>
</dbReference>
<dbReference type="FunFam" id="4.10.1240.10:FF:000014">
    <property type="entry name" value="Growth hormone-releasing hormone receptor 2"/>
    <property type="match status" value="1"/>
</dbReference>
<dbReference type="KEGG" id="acs:100563734"/>
<evidence type="ECO:0000256" key="14">
    <source>
        <dbReference type="ARBA" id="ARBA00071070"/>
    </source>
</evidence>
<dbReference type="AlphaFoldDB" id="A0A803TRI7"/>
<feature type="domain" description="G-protein coupled receptors family 2 profile 1" evidence="17">
    <location>
        <begin position="56"/>
        <end position="132"/>
    </location>
</feature>
<dbReference type="InParanoid" id="A0A803TRI7"/>
<dbReference type="GO" id="GO:0060133">
    <property type="term" value="P:somatotropin secreting cell development"/>
    <property type="evidence" value="ECO:0007669"/>
    <property type="project" value="Ensembl"/>
</dbReference>
<dbReference type="GO" id="GO:0017046">
    <property type="term" value="F:peptide hormone binding"/>
    <property type="evidence" value="ECO:0000318"/>
    <property type="project" value="GO_Central"/>
</dbReference>
<feature type="transmembrane region" description="Helical" evidence="16">
    <location>
        <begin position="299"/>
        <end position="324"/>
    </location>
</feature>
<dbReference type="GO" id="GO:0007166">
    <property type="term" value="P:cell surface receptor signaling pathway"/>
    <property type="evidence" value="ECO:0007669"/>
    <property type="project" value="InterPro"/>
</dbReference>
<evidence type="ECO:0000256" key="3">
    <source>
        <dbReference type="ARBA" id="ARBA00022475"/>
    </source>
</evidence>
<sequence length="439" mass="50960">MRKANCNFSRGMLFNFGSTNLLEFQVFFFLILPSLILGQSHPECDSIMEWKKNESDCLREIHQEKNETAGCKTMWDHLLCWPNASPGQTLTFTCPGILLHFTKQPGSVKRSCTAQGWSEISPPYSVACPVEDEVILDEMSYFSAVKTIYTVGYSISIISLVLAVTVLVAFRRLRCPRNYIHIHLFLTFILKAVAIFIKDAVLFQTENIDYCSFSTTECKISVVFSHYFTMANFMWLLVEALHLNCLLLTYIPYGRKYFWWLVLFGWGVPTFFTILWVLVKVHFEDTLCWDVYQGSPYWWLIKGPIIVSVGVNFILFINIIRILLKKLDPRQINFNNSSQYRRLSKSTLLLIPLFGTHYIIFNFLPEYTNVELRLYLELCIGSFQGLIVAVLYCFLNQEVQAEICRKWHGNRRGLKTVWRKRTRWTIPSSSGIKMTASVC</sequence>
<dbReference type="GO" id="GO:0030141">
    <property type="term" value="C:secretory granule"/>
    <property type="evidence" value="ECO:0007669"/>
    <property type="project" value="Ensembl"/>
</dbReference>
<evidence type="ECO:0000256" key="8">
    <source>
        <dbReference type="ARBA" id="ARBA00023136"/>
    </source>
</evidence>
<evidence type="ECO:0000256" key="12">
    <source>
        <dbReference type="ARBA" id="ARBA00023224"/>
    </source>
</evidence>
<gene>
    <name evidence="19" type="primary">GHRHR</name>
</gene>
<feature type="transmembrane region" description="Helical" evidence="16">
    <location>
        <begin position="375"/>
        <end position="395"/>
    </location>
</feature>
<dbReference type="InterPro" id="IPR017983">
    <property type="entry name" value="GPCR_2_secretin-like_CS"/>
</dbReference>
<dbReference type="SUPFAM" id="SSF111418">
    <property type="entry name" value="Hormone receptor domain"/>
    <property type="match status" value="1"/>
</dbReference>
<dbReference type="PROSITE" id="PS50227">
    <property type="entry name" value="G_PROTEIN_RECEP_F2_3"/>
    <property type="match status" value="1"/>
</dbReference>
<comment type="subcellular location">
    <subcellularLocation>
        <location evidence="1">Cell membrane</location>
        <topology evidence="1">Multi-pass membrane protein</topology>
    </subcellularLocation>
</comment>
<keyword evidence="4 16" id="KW-0812">Transmembrane</keyword>
<keyword evidence="7" id="KW-0297">G-protein coupled receptor</keyword>
<evidence type="ECO:0000256" key="11">
    <source>
        <dbReference type="ARBA" id="ARBA00023180"/>
    </source>
</evidence>
<evidence type="ECO:0000256" key="15">
    <source>
        <dbReference type="ARBA" id="ARBA00079039"/>
    </source>
</evidence>
<keyword evidence="8 16" id="KW-0472">Membrane</keyword>
<dbReference type="GO" id="GO:0040018">
    <property type="term" value="P:positive regulation of multicellular organism growth"/>
    <property type="evidence" value="ECO:0007669"/>
    <property type="project" value="Ensembl"/>
</dbReference>
<evidence type="ECO:0000256" key="7">
    <source>
        <dbReference type="ARBA" id="ARBA00023040"/>
    </source>
</evidence>
<dbReference type="GO" id="GO:0016520">
    <property type="term" value="F:growth hormone-releasing hormone receptor activity"/>
    <property type="evidence" value="ECO:0000318"/>
    <property type="project" value="GO_Central"/>
</dbReference>
<dbReference type="Pfam" id="PF02793">
    <property type="entry name" value="HRM"/>
    <property type="match status" value="1"/>
</dbReference>
<dbReference type="SUPFAM" id="SSF81321">
    <property type="entry name" value="Family A G protein-coupled receptor-like"/>
    <property type="match status" value="1"/>
</dbReference>
<dbReference type="InterPro" id="IPR050332">
    <property type="entry name" value="GPCR_2"/>
</dbReference>
<dbReference type="GO" id="GO:0009986">
    <property type="term" value="C:cell surface"/>
    <property type="evidence" value="ECO:0007669"/>
    <property type="project" value="Ensembl"/>
</dbReference>
<feature type="transmembrane region" description="Helical" evidence="16">
    <location>
        <begin position="148"/>
        <end position="170"/>
    </location>
</feature>
<dbReference type="InterPro" id="IPR003288">
    <property type="entry name" value="GPCR_2_GHRH_rcpt"/>
</dbReference>
<dbReference type="PRINTS" id="PR01352">
    <property type="entry name" value="GHRHRECEPTOR"/>
</dbReference>
<keyword evidence="10" id="KW-0675">Receptor</keyword>
<dbReference type="GO" id="GO:0007189">
    <property type="term" value="P:adenylate cyclase-activating G protein-coupled receptor signaling pathway"/>
    <property type="evidence" value="ECO:0000318"/>
    <property type="project" value="GO_Central"/>
</dbReference>
<dbReference type="InterPro" id="IPR036445">
    <property type="entry name" value="GPCR_2_extracell_dom_sf"/>
</dbReference>
<keyword evidence="11" id="KW-0325">Glycoprotein</keyword>
<keyword evidence="6 16" id="KW-1133">Transmembrane helix</keyword>
<evidence type="ECO:0000256" key="16">
    <source>
        <dbReference type="SAM" id="Phobius"/>
    </source>
</evidence>
<dbReference type="GeneID" id="100563734"/>
<organism evidence="19 20">
    <name type="scientific">Anolis carolinensis</name>
    <name type="common">Green anole</name>
    <name type="synonym">American chameleon</name>
    <dbReference type="NCBI Taxonomy" id="28377"/>
    <lineage>
        <taxon>Eukaryota</taxon>
        <taxon>Metazoa</taxon>
        <taxon>Chordata</taxon>
        <taxon>Craniata</taxon>
        <taxon>Vertebrata</taxon>
        <taxon>Euteleostomi</taxon>
        <taxon>Lepidosauria</taxon>
        <taxon>Squamata</taxon>
        <taxon>Bifurcata</taxon>
        <taxon>Unidentata</taxon>
        <taxon>Episquamata</taxon>
        <taxon>Toxicofera</taxon>
        <taxon>Iguania</taxon>
        <taxon>Dactyloidae</taxon>
        <taxon>Anolis</taxon>
    </lineage>
</organism>
<dbReference type="GO" id="GO:0008340">
    <property type="term" value="P:determination of adult lifespan"/>
    <property type="evidence" value="ECO:0007669"/>
    <property type="project" value="Ensembl"/>
</dbReference>
<feature type="transmembrane region" description="Helical" evidence="16">
    <location>
        <begin position="345"/>
        <end position="363"/>
    </location>
</feature>
<dbReference type="GO" id="GO:0051649">
    <property type="term" value="P:establishment of localization in cell"/>
    <property type="evidence" value="ECO:0007669"/>
    <property type="project" value="Ensembl"/>
</dbReference>
<accession>A0A803TRI7</accession>
<dbReference type="GO" id="GO:0060124">
    <property type="term" value="P:positive regulation of growth hormone secretion"/>
    <property type="evidence" value="ECO:0007669"/>
    <property type="project" value="Ensembl"/>
</dbReference>
<feature type="transmembrane region" description="Helical" evidence="16">
    <location>
        <begin position="258"/>
        <end position="279"/>
    </location>
</feature>
<reference evidence="19" key="2">
    <citation type="submission" date="2025-08" db="UniProtKB">
        <authorList>
            <consortium name="Ensembl"/>
        </authorList>
    </citation>
    <scope>IDENTIFICATION</scope>
</reference>
<reference evidence="19 20" key="1">
    <citation type="submission" date="2009-12" db="EMBL/GenBank/DDBJ databases">
        <title>The Genome Sequence of Anolis carolinensis (Green Anole Lizard).</title>
        <authorList>
            <consortium name="The Genome Sequencing Platform"/>
            <person name="Di Palma F."/>
            <person name="Alfoldi J."/>
            <person name="Heiman D."/>
            <person name="Young S."/>
            <person name="Grabherr M."/>
            <person name="Johnson J."/>
            <person name="Lander E.S."/>
            <person name="Lindblad-Toh K."/>
        </authorList>
    </citation>
    <scope>NUCLEOTIDE SEQUENCE [LARGE SCALE GENOMIC DNA]</scope>
    <source>
        <strain evidence="19 20">JBL SC #1</strain>
    </source>
</reference>
<evidence type="ECO:0000256" key="10">
    <source>
        <dbReference type="ARBA" id="ARBA00023170"/>
    </source>
</evidence>
<evidence type="ECO:0000259" key="17">
    <source>
        <dbReference type="PROSITE" id="PS50227"/>
    </source>
</evidence>
<name>A0A803TRI7_ANOCA</name>
<dbReference type="CTD" id="2692"/>
<evidence type="ECO:0000256" key="1">
    <source>
        <dbReference type="ARBA" id="ARBA00004651"/>
    </source>
</evidence>
<keyword evidence="20" id="KW-1185">Reference proteome</keyword>
<dbReference type="GO" id="GO:0051384">
    <property type="term" value="P:response to glucocorticoid"/>
    <property type="evidence" value="ECO:0007669"/>
    <property type="project" value="Ensembl"/>
</dbReference>
<dbReference type="GO" id="GO:0043627">
    <property type="term" value="P:response to estrogen"/>
    <property type="evidence" value="ECO:0007669"/>
    <property type="project" value="Ensembl"/>
</dbReference>
<dbReference type="GO" id="GO:0048469">
    <property type="term" value="P:cell maturation"/>
    <property type="evidence" value="ECO:0007669"/>
    <property type="project" value="Ensembl"/>
</dbReference>
<keyword evidence="12" id="KW-0807">Transducer</keyword>
<dbReference type="Ensembl" id="ENSACAT00000055374.1">
    <property type="protein sequence ID" value="ENSACAP00000037827.1"/>
    <property type="gene ID" value="ENSACAG00000005849.4"/>
</dbReference>
<dbReference type="GO" id="GO:0008284">
    <property type="term" value="P:positive regulation of cell population proliferation"/>
    <property type="evidence" value="ECO:0000318"/>
    <property type="project" value="GO_Central"/>
</dbReference>
<dbReference type="Bgee" id="ENSACAG00000005849">
    <property type="expression patterns" value="Expressed in dewlap and 2 other cell types or tissues"/>
</dbReference>
<dbReference type="PRINTS" id="PR00249">
    <property type="entry name" value="GPCRSECRETIN"/>
</dbReference>
<evidence type="ECO:0000256" key="4">
    <source>
        <dbReference type="ARBA" id="ARBA00022692"/>
    </source>
</evidence>
<dbReference type="GO" id="GO:0005637">
    <property type="term" value="C:nuclear inner membrane"/>
    <property type="evidence" value="ECO:0007669"/>
    <property type="project" value="Ensembl"/>
</dbReference>
<dbReference type="GO" id="GO:0005886">
    <property type="term" value="C:plasma membrane"/>
    <property type="evidence" value="ECO:0000318"/>
    <property type="project" value="GO_Central"/>
</dbReference>
<dbReference type="PROSITE" id="PS50261">
    <property type="entry name" value="G_PROTEIN_RECEP_F2_4"/>
    <property type="match status" value="1"/>
</dbReference>
<keyword evidence="5" id="KW-0732">Signal</keyword>
<comment type="similarity">
    <text evidence="2">Belongs to the G-protein coupled receptor 2 family.</text>
</comment>
<evidence type="ECO:0000313" key="19">
    <source>
        <dbReference type="Ensembl" id="ENSACAP00000037827.1"/>
    </source>
</evidence>
<evidence type="ECO:0000259" key="18">
    <source>
        <dbReference type="PROSITE" id="PS50261"/>
    </source>
</evidence>
<dbReference type="PROSITE" id="PS00649">
    <property type="entry name" value="G_PROTEIN_RECEP_F2_1"/>
    <property type="match status" value="1"/>
</dbReference>
<dbReference type="GO" id="GO:0051246">
    <property type="term" value="P:regulation of protein metabolic process"/>
    <property type="evidence" value="ECO:0007669"/>
    <property type="project" value="Ensembl"/>
</dbReference>
<keyword evidence="9" id="KW-1015">Disulfide bond</keyword>
<dbReference type="GO" id="GO:0005640">
    <property type="term" value="C:nuclear outer membrane"/>
    <property type="evidence" value="ECO:0007669"/>
    <property type="project" value="Ensembl"/>
</dbReference>
<reference evidence="19" key="3">
    <citation type="submission" date="2025-09" db="UniProtKB">
        <authorList>
            <consortium name="Ensembl"/>
        </authorList>
    </citation>
    <scope>IDENTIFICATION</scope>
</reference>
<evidence type="ECO:0000256" key="13">
    <source>
        <dbReference type="ARBA" id="ARBA00055347"/>
    </source>
</evidence>
<dbReference type="Pfam" id="PF00002">
    <property type="entry name" value="7tm_2"/>
    <property type="match status" value="1"/>
</dbReference>
<dbReference type="Gene3D" id="4.10.1240.10">
    <property type="entry name" value="GPCR, family 2, extracellular hormone receptor domain"/>
    <property type="match status" value="1"/>
</dbReference>
<dbReference type="PROSITE" id="PS00650">
    <property type="entry name" value="G_PROTEIN_RECEP_F2_2"/>
    <property type="match status" value="1"/>
</dbReference>
<dbReference type="SMART" id="SM00008">
    <property type="entry name" value="HormR"/>
    <property type="match status" value="1"/>
</dbReference>
<dbReference type="PANTHER" id="PTHR45620:SF14">
    <property type="entry name" value="GROWTH HORMONE-RELEASING HORMONE RECEPTOR"/>
    <property type="match status" value="1"/>
</dbReference>
<evidence type="ECO:0000256" key="5">
    <source>
        <dbReference type="ARBA" id="ARBA00022729"/>
    </source>
</evidence>
<dbReference type="GO" id="GO:0032869">
    <property type="term" value="P:cellular response to insulin stimulus"/>
    <property type="evidence" value="ECO:0007669"/>
    <property type="project" value="Ensembl"/>
</dbReference>
<keyword evidence="3" id="KW-1003">Cell membrane</keyword>
<dbReference type="Proteomes" id="UP000001646">
    <property type="component" value="Chromosome 6"/>
</dbReference>
<dbReference type="GO" id="GO:0030252">
    <property type="term" value="P:growth hormone secretion"/>
    <property type="evidence" value="ECO:0007669"/>
    <property type="project" value="Ensembl"/>
</dbReference>
<dbReference type="FunFam" id="1.20.1070.10:FF:000114">
    <property type="entry name" value="Growth hormone releasing hormone receptor"/>
    <property type="match status" value="1"/>
</dbReference>
<feature type="transmembrane region" description="Helical" evidence="16">
    <location>
        <begin position="12"/>
        <end position="32"/>
    </location>
</feature>
<dbReference type="OrthoDB" id="5967113at2759"/>
<evidence type="ECO:0000256" key="9">
    <source>
        <dbReference type="ARBA" id="ARBA00023157"/>
    </source>
</evidence>
<evidence type="ECO:0000256" key="2">
    <source>
        <dbReference type="ARBA" id="ARBA00005314"/>
    </source>
</evidence>
<evidence type="ECO:0000313" key="20">
    <source>
        <dbReference type="Proteomes" id="UP000001646"/>
    </source>
</evidence>
<dbReference type="InterPro" id="IPR001879">
    <property type="entry name" value="GPCR_2_extracellular_dom"/>
</dbReference>
<dbReference type="GO" id="GO:0019838">
    <property type="term" value="F:growth factor binding"/>
    <property type="evidence" value="ECO:0000318"/>
    <property type="project" value="GO_Central"/>
</dbReference>
<dbReference type="GO" id="GO:0043567">
    <property type="term" value="P:regulation of insulin-like growth factor receptor signaling pathway"/>
    <property type="evidence" value="ECO:0007669"/>
    <property type="project" value="Ensembl"/>
</dbReference>
<dbReference type="Gene3D" id="1.20.1070.10">
    <property type="entry name" value="Rhodopsin 7-helix transmembrane proteins"/>
    <property type="match status" value="1"/>
</dbReference>